<dbReference type="InterPro" id="IPR017871">
    <property type="entry name" value="ABC_transporter-like_CS"/>
</dbReference>
<gene>
    <name evidence="9" type="ORF">SAMN02745223_02290</name>
</gene>
<evidence type="ECO:0000256" key="4">
    <source>
        <dbReference type="ARBA" id="ARBA00022475"/>
    </source>
</evidence>
<proteinExistence type="inferred from homology"/>
<dbReference type="InterPro" id="IPR013563">
    <property type="entry name" value="Oligopep_ABC_C"/>
</dbReference>
<name>A0A1M5AKH3_9HYPH</name>
<keyword evidence="6 9" id="KW-0067">ATP-binding</keyword>
<dbReference type="GO" id="GO:0055085">
    <property type="term" value="P:transmembrane transport"/>
    <property type="evidence" value="ECO:0007669"/>
    <property type="project" value="UniProtKB-ARBA"/>
</dbReference>
<dbReference type="EMBL" id="FQVC01000006">
    <property type="protein sequence ID" value="SHF30617.1"/>
    <property type="molecule type" value="Genomic_DNA"/>
</dbReference>
<dbReference type="PANTHER" id="PTHR43297">
    <property type="entry name" value="OLIGOPEPTIDE TRANSPORT ATP-BINDING PROTEIN APPD"/>
    <property type="match status" value="1"/>
</dbReference>
<keyword evidence="5" id="KW-0547">Nucleotide-binding</keyword>
<dbReference type="GO" id="GO:0005886">
    <property type="term" value="C:plasma membrane"/>
    <property type="evidence" value="ECO:0007669"/>
    <property type="project" value="UniProtKB-SubCell"/>
</dbReference>
<accession>A0A1M5AKH3</accession>
<dbReference type="NCBIfam" id="TIGR01727">
    <property type="entry name" value="oligo_HPY"/>
    <property type="match status" value="1"/>
</dbReference>
<dbReference type="InterPro" id="IPR050388">
    <property type="entry name" value="ABC_Ni/Peptide_Import"/>
</dbReference>
<evidence type="ECO:0000256" key="3">
    <source>
        <dbReference type="ARBA" id="ARBA00022448"/>
    </source>
</evidence>
<dbReference type="AlphaFoldDB" id="A0A1M5AKH3"/>
<evidence type="ECO:0000256" key="5">
    <source>
        <dbReference type="ARBA" id="ARBA00022741"/>
    </source>
</evidence>
<sequence>MPKLRVEIMTATLPADTILSVRDLKTWFVSKRATAKAVDGVTFDLKRGKTLAVVGESGSGKSVTSLSIMGLLAKPGRIAGGEVLFRDRAEQVHDLAQFAPKQFRAIRGREIAMIFQEPMTSLNPLYTVGDQIGEMIALHSDVGRQGARAKALEMLKHVEIPDAARRLDEYPHQMSGGMRQRVMIAMALSCNPSLLIADEPTTALDVTIQAQILDLLQRLQAQFGMSILFITHNLGVVAEVAHDVVVMYGGRVVEQAPVNALFAHQTHPYTKGLLACTPDATRDLGTDGARRALYSIPGSVPPITNLPPGCAFEPRCSMAVDACRTGLPPLIPAGPETFSRCIRSHEL</sequence>
<dbReference type="InterPro" id="IPR027417">
    <property type="entry name" value="P-loop_NTPase"/>
</dbReference>
<evidence type="ECO:0000256" key="7">
    <source>
        <dbReference type="ARBA" id="ARBA00023136"/>
    </source>
</evidence>
<reference evidence="9 10" key="1">
    <citation type="submission" date="2016-11" db="EMBL/GenBank/DDBJ databases">
        <authorList>
            <person name="Jaros S."/>
            <person name="Januszkiewicz K."/>
            <person name="Wedrychowicz H."/>
        </authorList>
    </citation>
    <scope>NUCLEOTIDE SEQUENCE [LARGE SCALE GENOMIC DNA]</scope>
    <source>
        <strain evidence="9 10">DSM 17137</strain>
    </source>
</reference>
<comment type="similarity">
    <text evidence="2">Belongs to the ABC transporter superfamily.</text>
</comment>
<dbReference type="Gene3D" id="3.40.50.300">
    <property type="entry name" value="P-loop containing nucleotide triphosphate hydrolases"/>
    <property type="match status" value="1"/>
</dbReference>
<keyword evidence="7" id="KW-0472">Membrane</keyword>
<evidence type="ECO:0000256" key="6">
    <source>
        <dbReference type="ARBA" id="ARBA00022840"/>
    </source>
</evidence>
<evidence type="ECO:0000256" key="2">
    <source>
        <dbReference type="ARBA" id="ARBA00005417"/>
    </source>
</evidence>
<dbReference type="PROSITE" id="PS50893">
    <property type="entry name" value="ABC_TRANSPORTER_2"/>
    <property type="match status" value="1"/>
</dbReference>
<keyword evidence="3" id="KW-0813">Transport</keyword>
<evidence type="ECO:0000259" key="8">
    <source>
        <dbReference type="PROSITE" id="PS50893"/>
    </source>
</evidence>
<protein>
    <submittedName>
        <fullName evidence="9">Peptide/nickel transport system ATP-binding protein</fullName>
    </submittedName>
</protein>
<dbReference type="Pfam" id="PF08352">
    <property type="entry name" value="oligo_HPY"/>
    <property type="match status" value="1"/>
</dbReference>
<dbReference type="SMART" id="SM00382">
    <property type="entry name" value="AAA"/>
    <property type="match status" value="1"/>
</dbReference>
<dbReference type="SUPFAM" id="SSF52540">
    <property type="entry name" value="P-loop containing nucleoside triphosphate hydrolases"/>
    <property type="match status" value="1"/>
</dbReference>
<dbReference type="GO" id="GO:0015833">
    <property type="term" value="P:peptide transport"/>
    <property type="evidence" value="ECO:0007669"/>
    <property type="project" value="InterPro"/>
</dbReference>
<feature type="domain" description="ABC transporter" evidence="8">
    <location>
        <begin position="21"/>
        <end position="274"/>
    </location>
</feature>
<evidence type="ECO:0000256" key="1">
    <source>
        <dbReference type="ARBA" id="ARBA00004417"/>
    </source>
</evidence>
<dbReference type="Proteomes" id="UP000184533">
    <property type="component" value="Unassembled WGS sequence"/>
</dbReference>
<keyword evidence="4" id="KW-1003">Cell membrane</keyword>
<dbReference type="GO" id="GO:0005524">
    <property type="term" value="F:ATP binding"/>
    <property type="evidence" value="ECO:0007669"/>
    <property type="project" value="UniProtKB-KW"/>
</dbReference>
<dbReference type="GO" id="GO:0016887">
    <property type="term" value="F:ATP hydrolysis activity"/>
    <property type="evidence" value="ECO:0007669"/>
    <property type="project" value="InterPro"/>
</dbReference>
<dbReference type="PANTHER" id="PTHR43297:SF2">
    <property type="entry name" value="DIPEPTIDE TRANSPORT ATP-BINDING PROTEIN DPPD"/>
    <property type="match status" value="1"/>
</dbReference>
<evidence type="ECO:0000313" key="10">
    <source>
        <dbReference type="Proteomes" id="UP000184533"/>
    </source>
</evidence>
<dbReference type="CDD" id="cd03257">
    <property type="entry name" value="ABC_NikE_OppD_transporters"/>
    <property type="match status" value="1"/>
</dbReference>
<dbReference type="Pfam" id="PF00005">
    <property type="entry name" value="ABC_tran"/>
    <property type="match status" value="1"/>
</dbReference>
<comment type="subcellular location">
    <subcellularLocation>
        <location evidence="1">Cell inner membrane</location>
        <topology evidence="1">Peripheral membrane protein</topology>
    </subcellularLocation>
</comment>
<dbReference type="InterPro" id="IPR003439">
    <property type="entry name" value="ABC_transporter-like_ATP-bd"/>
</dbReference>
<organism evidence="9 10">
    <name type="scientific">Devosia limi DSM 17137</name>
    <dbReference type="NCBI Taxonomy" id="1121477"/>
    <lineage>
        <taxon>Bacteria</taxon>
        <taxon>Pseudomonadati</taxon>
        <taxon>Pseudomonadota</taxon>
        <taxon>Alphaproteobacteria</taxon>
        <taxon>Hyphomicrobiales</taxon>
        <taxon>Devosiaceae</taxon>
        <taxon>Devosia</taxon>
    </lineage>
</organism>
<dbReference type="FunFam" id="3.40.50.300:FF:000016">
    <property type="entry name" value="Oligopeptide ABC transporter ATP-binding component"/>
    <property type="match status" value="1"/>
</dbReference>
<evidence type="ECO:0000313" key="9">
    <source>
        <dbReference type="EMBL" id="SHF30617.1"/>
    </source>
</evidence>
<dbReference type="PROSITE" id="PS00211">
    <property type="entry name" value="ABC_TRANSPORTER_1"/>
    <property type="match status" value="1"/>
</dbReference>
<dbReference type="InterPro" id="IPR003593">
    <property type="entry name" value="AAA+_ATPase"/>
</dbReference>